<dbReference type="PROSITE" id="PS50966">
    <property type="entry name" value="ZF_SWIM"/>
    <property type="match status" value="1"/>
</dbReference>
<proteinExistence type="predicted"/>
<keyword evidence="2 4" id="KW-0863">Zinc-finger</keyword>
<evidence type="ECO:0000256" key="3">
    <source>
        <dbReference type="ARBA" id="ARBA00022833"/>
    </source>
</evidence>
<comment type="caution">
    <text evidence="6">The sequence shown here is derived from an EMBL/GenBank/DDBJ whole genome shotgun (WGS) entry which is preliminary data.</text>
</comment>
<protein>
    <recommendedName>
        <fullName evidence="5">SWIM-type domain-containing protein</fullName>
    </recommendedName>
</protein>
<gene>
    <name evidence="6" type="ORF">QN277_021839</name>
</gene>
<keyword evidence="7" id="KW-1185">Reference proteome</keyword>
<evidence type="ECO:0000256" key="1">
    <source>
        <dbReference type="ARBA" id="ARBA00022723"/>
    </source>
</evidence>
<evidence type="ECO:0000256" key="2">
    <source>
        <dbReference type="ARBA" id="ARBA00022771"/>
    </source>
</evidence>
<dbReference type="InterPro" id="IPR006564">
    <property type="entry name" value="Znf_PMZ"/>
</dbReference>
<dbReference type="SMART" id="SM00575">
    <property type="entry name" value="ZnF_PMZ"/>
    <property type="match status" value="1"/>
</dbReference>
<dbReference type="Proteomes" id="UP001293593">
    <property type="component" value="Unassembled WGS sequence"/>
</dbReference>
<evidence type="ECO:0000259" key="5">
    <source>
        <dbReference type="PROSITE" id="PS50966"/>
    </source>
</evidence>
<dbReference type="EMBL" id="JAWXYG010000005">
    <property type="protein sequence ID" value="KAK4273435.1"/>
    <property type="molecule type" value="Genomic_DNA"/>
</dbReference>
<dbReference type="PANTHER" id="PTHR31973">
    <property type="entry name" value="POLYPROTEIN, PUTATIVE-RELATED"/>
    <property type="match status" value="1"/>
</dbReference>
<evidence type="ECO:0000313" key="6">
    <source>
        <dbReference type="EMBL" id="KAK4273435.1"/>
    </source>
</evidence>
<sequence>MVKERTHTVSRLIHEHREKLATKLLASKMALLNWKNGVGPNIGKKLLQRVNFAENMHATFYGDNQFLVETRRGDALIYVKVDVVAKECSCLAWQMSGLPCPHTCVAIKLLNGNVYTFVDDCFTLSAQEKIYAHSMRLVATHDCPYVDAPTVTQMLTETFLEPPITTRPPGRQKRKRVESQFQNKMVYHCGRCHEPGHSVKTCKNPNPA</sequence>
<dbReference type="InterPro" id="IPR007527">
    <property type="entry name" value="Znf_SWIM"/>
</dbReference>
<reference evidence="6" key="1">
    <citation type="submission" date="2023-10" db="EMBL/GenBank/DDBJ databases">
        <title>Chromosome-level genome of the transformable northern wattle, Acacia crassicarpa.</title>
        <authorList>
            <person name="Massaro I."/>
            <person name="Sinha N.R."/>
            <person name="Poethig S."/>
            <person name="Leichty A.R."/>
        </authorList>
    </citation>
    <scope>NUCLEOTIDE SEQUENCE</scope>
    <source>
        <strain evidence="6">Acra3RX</strain>
        <tissue evidence="6">Leaf</tissue>
    </source>
</reference>
<organism evidence="6 7">
    <name type="scientific">Acacia crassicarpa</name>
    <name type="common">northern wattle</name>
    <dbReference type="NCBI Taxonomy" id="499986"/>
    <lineage>
        <taxon>Eukaryota</taxon>
        <taxon>Viridiplantae</taxon>
        <taxon>Streptophyta</taxon>
        <taxon>Embryophyta</taxon>
        <taxon>Tracheophyta</taxon>
        <taxon>Spermatophyta</taxon>
        <taxon>Magnoliopsida</taxon>
        <taxon>eudicotyledons</taxon>
        <taxon>Gunneridae</taxon>
        <taxon>Pentapetalae</taxon>
        <taxon>rosids</taxon>
        <taxon>fabids</taxon>
        <taxon>Fabales</taxon>
        <taxon>Fabaceae</taxon>
        <taxon>Caesalpinioideae</taxon>
        <taxon>mimosoid clade</taxon>
        <taxon>Acacieae</taxon>
        <taxon>Acacia</taxon>
    </lineage>
</organism>
<keyword evidence="1" id="KW-0479">Metal-binding</keyword>
<accession>A0AAE1JMM2</accession>
<dbReference type="PANTHER" id="PTHR31973:SF187">
    <property type="entry name" value="MUTATOR TRANSPOSASE MUDRA PROTEIN"/>
    <property type="match status" value="1"/>
</dbReference>
<dbReference type="Pfam" id="PF04434">
    <property type="entry name" value="SWIM"/>
    <property type="match status" value="1"/>
</dbReference>
<dbReference type="AlphaFoldDB" id="A0AAE1JMM2"/>
<evidence type="ECO:0000256" key="4">
    <source>
        <dbReference type="PROSITE-ProRule" id="PRU00325"/>
    </source>
</evidence>
<dbReference type="GO" id="GO:0008270">
    <property type="term" value="F:zinc ion binding"/>
    <property type="evidence" value="ECO:0007669"/>
    <property type="project" value="UniProtKB-KW"/>
</dbReference>
<keyword evidence="3" id="KW-0862">Zinc</keyword>
<name>A0AAE1JMM2_9FABA</name>
<evidence type="ECO:0000313" key="7">
    <source>
        <dbReference type="Proteomes" id="UP001293593"/>
    </source>
</evidence>
<feature type="domain" description="SWIM-type" evidence="5">
    <location>
        <begin position="77"/>
        <end position="111"/>
    </location>
</feature>